<dbReference type="InterPro" id="IPR041490">
    <property type="entry name" value="KstR2_TetR_C"/>
</dbReference>
<keyword evidence="7" id="KW-1185">Reference proteome</keyword>
<reference evidence="6 7" key="1">
    <citation type="submission" date="2015-12" db="EMBL/GenBank/DDBJ databases">
        <authorList>
            <person name="Shamseldin A."/>
            <person name="Moawad H."/>
            <person name="Abd El-Rahim W.M."/>
            <person name="Sadowsky M.J."/>
        </authorList>
    </citation>
    <scope>NUCLEOTIDE SEQUENCE [LARGE SCALE GENOMIC DNA]</scope>
    <source>
        <strain evidence="6 7">JC234</strain>
    </source>
</reference>
<dbReference type="InterPro" id="IPR023772">
    <property type="entry name" value="DNA-bd_HTH_TetR-type_CS"/>
</dbReference>
<keyword evidence="3" id="KW-0804">Transcription</keyword>
<dbReference type="InterPro" id="IPR036271">
    <property type="entry name" value="Tet_transcr_reg_TetR-rel_C_sf"/>
</dbReference>
<dbReference type="PANTHER" id="PTHR30055:SF234">
    <property type="entry name" value="HTH-TYPE TRANSCRIPTIONAL REGULATOR BETI"/>
    <property type="match status" value="1"/>
</dbReference>
<dbReference type="PROSITE" id="PS50977">
    <property type="entry name" value="HTH_TETR_2"/>
    <property type="match status" value="1"/>
</dbReference>
<comment type="caution">
    <text evidence="6">The sequence shown here is derived from an EMBL/GenBank/DDBJ whole genome shotgun (WGS) entry which is preliminary data.</text>
</comment>
<evidence type="ECO:0000313" key="7">
    <source>
        <dbReference type="Proteomes" id="UP000094795"/>
    </source>
</evidence>
<dbReference type="PRINTS" id="PR00455">
    <property type="entry name" value="HTHTETR"/>
</dbReference>
<dbReference type="OrthoDB" id="9779746at2"/>
<sequence>MARRTGSSGAETAEKLREVALELFARSGYAAVSMREIAARTGVQAGAIYNHFPTKQHLLQDLLVVHMETLLKAWAEADRPDLPAPAALENFVRFHIRYHLDRSREVFISYMELRSLEDENFSVIERLRRSYEKAPRAILDRGAADGSFDILDPQVTTMAIIAMLNGMTTWYRESGRLSLDEIEAVYIRLVKRLVGQKEED</sequence>
<dbReference type="STRING" id="1480615.AWJ14_01730"/>
<feature type="domain" description="HTH tetR-type" evidence="5">
    <location>
        <begin position="10"/>
        <end position="70"/>
    </location>
</feature>
<dbReference type="EMBL" id="LQZT01000012">
    <property type="protein sequence ID" value="OCW57565.1"/>
    <property type="molecule type" value="Genomic_DNA"/>
</dbReference>
<gene>
    <name evidence="6" type="ORF">AWJ14_01730</name>
</gene>
<dbReference type="InterPro" id="IPR001647">
    <property type="entry name" value="HTH_TetR"/>
</dbReference>
<dbReference type="Gene3D" id="1.10.357.10">
    <property type="entry name" value="Tetracycline Repressor, domain 2"/>
    <property type="match status" value="1"/>
</dbReference>
<dbReference type="AlphaFoldDB" id="A0A1C1YVP4"/>
<keyword evidence="1" id="KW-0805">Transcription regulation</keyword>
<protein>
    <submittedName>
        <fullName evidence="6">TetR family transcriptional regulator</fullName>
    </submittedName>
</protein>
<evidence type="ECO:0000256" key="1">
    <source>
        <dbReference type="ARBA" id="ARBA00023015"/>
    </source>
</evidence>
<name>A0A1C1YVP4_9HYPH</name>
<dbReference type="Pfam" id="PF00440">
    <property type="entry name" value="TetR_N"/>
    <property type="match status" value="1"/>
</dbReference>
<evidence type="ECO:0000259" key="5">
    <source>
        <dbReference type="PROSITE" id="PS50977"/>
    </source>
</evidence>
<dbReference type="InterPro" id="IPR050109">
    <property type="entry name" value="HTH-type_TetR-like_transc_reg"/>
</dbReference>
<dbReference type="GO" id="GO:0000976">
    <property type="term" value="F:transcription cis-regulatory region binding"/>
    <property type="evidence" value="ECO:0007669"/>
    <property type="project" value="TreeGrafter"/>
</dbReference>
<dbReference type="PROSITE" id="PS01081">
    <property type="entry name" value="HTH_TETR_1"/>
    <property type="match status" value="1"/>
</dbReference>
<dbReference type="InterPro" id="IPR009057">
    <property type="entry name" value="Homeodomain-like_sf"/>
</dbReference>
<evidence type="ECO:0000313" key="6">
    <source>
        <dbReference type="EMBL" id="OCW57565.1"/>
    </source>
</evidence>
<dbReference type="RefSeq" id="WP_066177609.1">
    <property type="nucleotide sequence ID" value="NZ_LQZT01000012.1"/>
</dbReference>
<dbReference type="GO" id="GO:0003700">
    <property type="term" value="F:DNA-binding transcription factor activity"/>
    <property type="evidence" value="ECO:0007669"/>
    <property type="project" value="TreeGrafter"/>
</dbReference>
<evidence type="ECO:0000256" key="2">
    <source>
        <dbReference type="ARBA" id="ARBA00023125"/>
    </source>
</evidence>
<proteinExistence type="predicted"/>
<dbReference type="Proteomes" id="UP000094795">
    <property type="component" value="Unassembled WGS sequence"/>
</dbReference>
<dbReference type="SUPFAM" id="SSF46689">
    <property type="entry name" value="Homeodomain-like"/>
    <property type="match status" value="1"/>
</dbReference>
<organism evidence="6 7">
    <name type="scientific">Hoeflea olei</name>
    <dbReference type="NCBI Taxonomy" id="1480615"/>
    <lineage>
        <taxon>Bacteria</taxon>
        <taxon>Pseudomonadati</taxon>
        <taxon>Pseudomonadota</taxon>
        <taxon>Alphaproteobacteria</taxon>
        <taxon>Hyphomicrobiales</taxon>
        <taxon>Rhizobiaceae</taxon>
        <taxon>Hoeflea</taxon>
    </lineage>
</organism>
<dbReference type="Pfam" id="PF17932">
    <property type="entry name" value="TetR_C_24"/>
    <property type="match status" value="1"/>
</dbReference>
<evidence type="ECO:0000256" key="4">
    <source>
        <dbReference type="PROSITE-ProRule" id="PRU00335"/>
    </source>
</evidence>
<feature type="DNA-binding region" description="H-T-H motif" evidence="4">
    <location>
        <begin position="33"/>
        <end position="52"/>
    </location>
</feature>
<accession>A0A1C1YVP4</accession>
<dbReference type="PANTHER" id="PTHR30055">
    <property type="entry name" value="HTH-TYPE TRANSCRIPTIONAL REGULATOR RUTR"/>
    <property type="match status" value="1"/>
</dbReference>
<keyword evidence="2 4" id="KW-0238">DNA-binding</keyword>
<dbReference type="SUPFAM" id="SSF48498">
    <property type="entry name" value="Tetracyclin repressor-like, C-terminal domain"/>
    <property type="match status" value="1"/>
</dbReference>
<evidence type="ECO:0000256" key="3">
    <source>
        <dbReference type="ARBA" id="ARBA00023163"/>
    </source>
</evidence>